<dbReference type="SUPFAM" id="SSF52266">
    <property type="entry name" value="SGNH hydrolase"/>
    <property type="match status" value="1"/>
</dbReference>
<keyword evidence="2" id="KW-1185">Reference proteome</keyword>
<protein>
    <submittedName>
        <fullName evidence="1">PPP4R4</fullName>
    </submittedName>
</protein>
<name>A0A8S3SGA5_MYTED</name>
<reference evidence="1" key="1">
    <citation type="submission" date="2021-03" db="EMBL/GenBank/DDBJ databases">
        <authorList>
            <person name="Bekaert M."/>
        </authorList>
    </citation>
    <scope>NUCLEOTIDE SEQUENCE</scope>
</reference>
<accession>A0A8S3SGA5</accession>
<dbReference type="AlphaFoldDB" id="A0A8S3SGA5"/>
<dbReference type="Gene3D" id="3.40.50.1110">
    <property type="entry name" value="SGNH hydrolase"/>
    <property type="match status" value="1"/>
</dbReference>
<dbReference type="InterPro" id="IPR036514">
    <property type="entry name" value="SGNH_hydro_sf"/>
</dbReference>
<dbReference type="EMBL" id="CAJPWZ010001460">
    <property type="protein sequence ID" value="CAG2215952.1"/>
    <property type="molecule type" value="Genomic_DNA"/>
</dbReference>
<evidence type="ECO:0000313" key="2">
    <source>
        <dbReference type="Proteomes" id="UP000683360"/>
    </source>
</evidence>
<dbReference type="InterPro" id="IPR001087">
    <property type="entry name" value="GDSL"/>
</dbReference>
<dbReference type="Proteomes" id="UP000683360">
    <property type="component" value="Unassembled WGS sequence"/>
</dbReference>
<comment type="caution">
    <text evidence="1">The sequence shown here is derived from an EMBL/GenBank/DDBJ whole genome shotgun (WGS) entry which is preliminary data.</text>
</comment>
<proteinExistence type="predicted"/>
<gene>
    <name evidence="1" type="ORF">MEDL_29693</name>
</gene>
<organism evidence="1 2">
    <name type="scientific">Mytilus edulis</name>
    <name type="common">Blue mussel</name>
    <dbReference type="NCBI Taxonomy" id="6550"/>
    <lineage>
        <taxon>Eukaryota</taxon>
        <taxon>Metazoa</taxon>
        <taxon>Spiralia</taxon>
        <taxon>Lophotrochozoa</taxon>
        <taxon>Mollusca</taxon>
        <taxon>Bivalvia</taxon>
        <taxon>Autobranchia</taxon>
        <taxon>Pteriomorphia</taxon>
        <taxon>Mytilida</taxon>
        <taxon>Mytiloidea</taxon>
        <taxon>Mytilidae</taxon>
        <taxon>Mytilinae</taxon>
        <taxon>Mytilus</taxon>
    </lineage>
</organism>
<dbReference type="Pfam" id="PF00657">
    <property type="entry name" value="Lipase_GDSL"/>
    <property type="match status" value="1"/>
</dbReference>
<dbReference type="OrthoDB" id="6109323at2759"/>
<sequence>MEKSSSGNILHVTLLGHSFIRRLNRFMNSCDRFENLRLLKCNFLINCRAQGGLTVARLAQQKQLCTFSCLPHIIFIQIGGNDAANRRTNASQVAQDIFAFAMYLHYGLNVNHVIIGQLLCRSELVTYAGYNDKVVQVNTLLQEKIKEHDEKAISFWHHRGFWDNLNYLCFDGVHLNHFGMRKYFKSIRSAVLHASNQ</sequence>
<dbReference type="CDD" id="cd00229">
    <property type="entry name" value="SGNH_hydrolase"/>
    <property type="match status" value="1"/>
</dbReference>
<dbReference type="GO" id="GO:0016788">
    <property type="term" value="F:hydrolase activity, acting on ester bonds"/>
    <property type="evidence" value="ECO:0007669"/>
    <property type="project" value="InterPro"/>
</dbReference>
<evidence type="ECO:0000313" key="1">
    <source>
        <dbReference type="EMBL" id="CAG2215952.1"/>
    </source>
</evidence>